<gene>
    <name evidence="1" type="ORF">Airi01_050920</name>
</gene>
<dbReference type="RefSeq" id="WP_285625526.1">
    <property type="nucleotide sequence ID" value="NZ_BSTJ01000006.1"/>
</dbReference>
<dbReference type="EMBL" id="BSTJ01000006">
    <property type="protein sequence ID" value="GLY76825.1"/>
    <property type="molecule type" value="Genomic_DNA"/>
</dbReference>
<name>A0A9W6RN09_9ACTN</name>
<comment type="caution">
    <text evidence="1">The sequence shown here is derived from an EMBL/GenBank/DDBJ whole genome shotgun (WGS) entry which is preliminary data.</text>
</comment>
<protein>
    <submittedName>
        <fullName evidence="1">Uncharacterized protein</fullName>
    </submittedName>
</protein>
<organism evidence="1 2">
    <name type="scientific">Actinoallomurus iriomotensis</name>
    <dbReference type="NCBI Taxonomy" id="478107"/>
    <lineage>
        <taxon>Bacteria</taxon>
        <taxon>Bacillati</taxon>
        <taxon>Actinomycetota</taxon>
        <taxon>Actinomycetes</taxon>
        <taxon>Streptosporangiales</taxon>
        <taxon>Thermomonosporaceae</taxon>
        <taxon>Actinoallomurus</taxon>
    </lineage>
</organism>
<sequence>MASVAEVKGAIAQAGEEAEQAVQLLVEAGGRAEAALQFLVAVAQGSEHDALEGSLGALGQAVESIGECQAQIAAAVEEANKYSDGL</sequence>
<proteinExistence type="predicted"/>
<dbReference type="Proteomes" id="UP001165135">
    <property type="component" value="Unassembled WGS sequence"/>
</dbReference>
<evidence type="ECO:0000313" key="2">
    <source>
        <dbReference type="Proteomes" id="UP001165135"/>
    </source>
</evidence>
<evidence type="ECO:0000313" key="1">
    <source>
        <dbReference type="EMBL" id="GLY76825.1"/>
    </source>
</evidence>
<dbReference type="AlphaFoldDB" id="A0A9W6RN09"/>
<accession>A0A9W6RN09</accession>
<reference evidence="1" key="1">
    <citation type="submission" date="2023-03" db="EMBL/GenBank/DDBJ databases">
        <title>Actinoallomurus iriomotensis NBRC 103681.</title>
        <authorList>
            <person name="Ichikawa N."/>
            <person name="Sato H."/>
            <person name="Tonouchi N."/>
        </authorList>
    </citation>
    <scope>NUCLEOTIDE SEQUENCE</scope>
    <source>
        <strain evidence="1">NBRC 103681</strain>
    </source>
</reference>